<comment type="caution">
    <text evidence="2">The sequence shown here is derived from an EMBL/GenBank/DDBJ whole genome shotgun (WGS) entry which is preliminary data.</text>
</comment>
<feature type="compositionally biased region" description="Basic and acidic residues" evidence="1">
    <location>
        <begin position="71"/>
        <end position="88"/>
    </location>
</feature>
<dbReference type="AlphaFoldDB" id="A0A426Z9L8"/>
<sequence>MRTARYQAVPPNGVVSTPLPLKSASNGRFRPLPPAVGRYQSREKEEEGEPEDPTLLSVDDPDPSLTGFSTRLHEENKLWRSRGEETRVRSLSGPRVSSPLRPPTPPDVGRRRRRYLIRSQGELRAPQHQGTSGQDPERTRAKKKVVSFKDLVGGMNGGEQRLEDEE</sequence>
<evidence type="ECO:0000313" key="3">
    <source>
        <dbReference type="Proteomes" id="UP000287651"/>
    </source>
</evidence>
<protein>
    <submittedName>
        <fullName evidence="2">Uncharacterized protein</fullName>
    </submittedName>
</protein>
<feature type="region of interest" description="Disordered" evidence="1">
    <location>
        <begin position="1"/>
        <end position="166"/>
    </location>
</feature>
<reference evidence="2 3" key="1">
    <citation type="journal article" date="2014" name="Agronomy (Basel)">
        <title>A Draft Genome Sequence for Ensete ventricosum, the Drought-Tolerant Tree Against Hunger.</title>
        <authorList>
            <person name="Harrison J."/>
            <person name="Moore K.A."/>
            <person name="Paszkiewicz K."/>
            <person name="Jones T."/>
            <person name="Grant M."/>
            <person name="Ambacheew D."/>
            <person name="Muzemil S."/>
            <person name="Studholme D.J."/>
        </authorList>
    </citation>
    <scope>NUCLEOTIDE SEQUENCE [LARGE SCALE GENOMIC DNA]</scope>
</reference>
<gene>
    <name evidence="2" type="ORF">B296_00037028</name>
</gene>
<accession>A0A426Z9L8</accession>
<dbReference type="Proteomes" id="UP000287651">
    <property type="component" value="Unassembled WGS sequence"/>
</dbReference>
<name>A0A426Z9L8_ENSVE</name>
<proteinExistence type="predicted"/>
<evidence type="ECO:0000256" key="1">
    <source>
        <dbReference type="SAM" id="MobiDB-lite"/>
    </source>
</evidence>
<evidence type="ECO:0000313" key="2">
    <source>
        <dbReference type="EMBL" id="RRT60662.1"/>
    </source>
</evidence>
<dbReference type="EMBL" id="AMZH03007699">
    <property type="protein sequence ID" value="RRT60662.1"/>
    <property type="molecule type" value="Genomic_DNA"/>
</dbReference>
<organism evidence="2 3">
    <name type="scientific">Ensete ventricosum</name>
    <name type="common">Abyssinian banana</name>
    <name type="synonym">Musa ensete</name>
    <dbReference type="NCBI Taxonomy" id="4639"/>
    <lineage>
        <taxon>Eukaryota</taxon>
        <taxon>Viridiplantae</taxon>
        <taxon>Streptophyta</taxon>
        <taxon>Embryophyta</taxon>
        <taxon>Tracheophyta</taxon>
        <taxon>Spermatophyta</taxon>
        <taxon>Magnoliopsida</taxon>
        <taxon>Liliopsida</taxon>
        <taxon>Zingiberales</taxon>
        <taxon>Musaceae</taxon>
        <taxon>Ensete</taxon>
    </lineage>
</organism>